<protein>
    <recommendedName>
        <fullName evidence="4">Ribosome-binding factor A</fullName>
    </recommendedName>
</protein>
<dbReference type="EMBL" id="MFGA01000006">
    <property type="protein sequence ID" value="OGF21430.1"/>
    <property type="molecule type" value="Genomic_DNA"/>
</dbReference>
<evidence type="ECO:0000313" key="2">
    <source>
        <dbReference type="EMBL" id="OGF21430.1"/>
    </source>
</evidence>
<dbReference type="GO" id="GO:0006364">
    <property type="term" value="P:rRNA processing"/>
    <property type="evidence" value="ECO:0007669"/>
    <property type="project" value="InterPro"/>
</dbReference>
<gene>
    <name evidence="2" type="ORF">A2257_00540</name>
</gene>
<dbReference type="InterPro" id="IPR023799">
    <property type="entry name" value="RbfA_dom_sf"/>
</dbReference>
<name>A0A1F5S3Z8_9BACT</name>
<dbReference type="Gene3D" id="3.30.300.20">
    <property type="match status" value="1"/>
</dbReference>
<sequence>MSLRTEQFSKLLKRELGEYFLKEIEFPNGCFATITRINVAPDLKYGEVWLSILPEKFVPVALKTISKRIHGFEKKFFKKSSSKFIPKLIFKLDTGESEAEEVERLIAQIQDESNSIK</sequence>
<dbReference type="Proteomes" id="UP000177407">
    <property type="component" value="Unassembled WGS sequence"/>
</dbReference>
<keyword evidence="1" id="KW-0690">Ribosome biogenesis</keyword>
<reference evidence="2 3" key="1">
    <citation type="journal article" date="2016" name="Nat. Commun.">
        <title>Thousands of microbial genomes shed light on interconnected biogeochemical processes in an aquifer system.</title>
        <authorList>
            <person name="Anantharaman K."/>
            <person name="Brown C.T."/>
            <person name="Hug L.A."/>
            <person name="Sharon I."/>
            <person name="Castelle C.J."/>
            <person name="Probst A.J."/>
            <person name="Thomas B.C."/>
            <person name="Singh A."/>
            <person name="Wilkins M.J."/>
            <person name="Karaoz U."/>
            <person name="Brodie E.L."/>
            <person name="Williams K.H."/>
            <person name="Hubbard S.S."/>
            <person name="Banfield J.F."/>
        </authorList>
    </citation>
    <scope>NUCLEOTIDE SEQUENCE [LARGE SCALE GENOMIC DNA]</scope>
</reference>
<evidence type="ECO:0000256" key="1">
    <source>
        <dbReference type="ARBA" id="ARBA00022517"/>
    </source>
</evidence>
<dbReference type="SUPFAM" id="SSF89919">
    <property type="entry name" value="Ribosome-binding factor A, RbfA"/>
    <property type="match status" value="1"/>
</dbReference>
<evidence type="ECO:0008006" key="4">
    <source>
        <dbReference type="Google" id="ProtNLM"/>
    </source>
</evidence>
<dbReference type="InterPro" id="IPR015946">
    <property type="entry name" value="KH_dom-like_a/b"/>
</dbReference>
<accession>A0A1F5S3Z8</accession>
<comment type="caution">
    <text evidence="2">The sequence shown here is derived from an EMBL/GenBank/DDBJ whole genome shotgun (WGS) entry which is preliminary data.</text>
</comment>
<evidence type="ECO:0000313" key="3">
    <source>
        <dbReference type="Proteomes" id="UP000177407"/>
    </source>
</evidence>
<organism evidence="2 3">
    <name type="scientific">Candidatus Falkowbacteria bacterium RIFOXYA2_FULL_38_12</name>
    <dbReference type="NCBI Taxonomy" id="1797993"/>
    <lineage>
        <taxon>Bacteria</taxon>
        <taxon>Candidatus Falkowiibacteriota</taxon>
    </lineage>
</organism>
<dbReference type="Pfam" id="PF02033">
    <property type="entry name" value="RBFA"/>
    <property type="match status" value="1"/>
</dbReference>
<dbReference type="AlphaFoldDB" id="A0A1F5S3Z8"/>
<proteinExistence type="predicted"/>
<dbReference type="InterPro" id="IPR000238">
    <property type="entry name" value="RbfA"/>
</dbReference>